<reference evidence="3" key="1">
    <citation type="journal article" date="2018" name="Genome Biol.">
        <title>SKESA: strategic k-mer extension for scrupulous assemblies.</title>
        <authorList>
            <person name="Souvorov A."/>
            <person name="Agarwala R."/>
            <person name="Lipman D.J."/>
        </authorList>
    </citation>
    <scope>NUCLEOTIDE SEQUENCE</scope>
    <source>
        <strain evidence="3">EC00630</strain>
    </source>
</reference>
<dbReference type="EMBL" id="DABHBJ010000060">
    <property type="protein sequence ID" value="HAJ1202979.1"/>
    <property type="molecule type" value="Genomic_DNA"/>
</dbReference>
<evidence type="ECO:0000313" key="3">
    <source>
        <dbReference type="EMBL" id="HAJ1202979.1"/>
    </source>
</evidence>
<dbReference type="InterPro" id="IPR008966">
    <property type="entry name" value="Adhesion_dom_sf"/>
</dbReference>
<gene>
    <name evidence="3" type="ORF">HL633_24550</name>
</gene>
<reference evidence="3" key="2">
    <citation type="submission" date="2019-09" db="EMBL/GenBank/DDBJ databases">
        <authorList>
            <consortium name="NCBI Pathogen Detection Project"/>
        </authorList>
    </citation>
    <scope>NUCLEOTIDE SEQUENCE</scope>
    <source>
        <strain evidence="3">EC00630</strain>
    </source>
</reference>
<dbReference type="InterPro" id="IPR006713">
    <property type="entry name" value="Adhesin_Dr"/>
</dbReference>
<dbReference type="Pfam" id="PF04619">
    <property type="entry name" value="Adhesin_Dr"/>
    <property type="match status" value="1"/>
</dbReference>
<organism evidence="3">
    <name type="scientific">Escherichia coli</name>
    <dbReference type="NCBI Taxonomy" id="562"/>
    <lineage>
        <taxon>Bacteria</taxon>
        <taxon>Pseudomonadati</taxon>
        <taxon>Pseudomonadota</taxon>
        <taxon>Gammaproteobacteria</taxon>
        <taxon>Enterobacterales</taxon>
        <taxon>Enterobacteriaceae</taxon>
        <taxon>Escherichia</taxon>
    </lineage>
</organism>
<accession>A0A7A7A708</accession>
<name>A0A7A7A708_ECOLX</name>
<proteinExistence type="predicted"/>
<feature type="signal peptide" evidence="2">
    <location>
        <begin position="1"/>
        <end position="21"/>
    </location>
</feature>
<dbReference type="InterPro" id="IPR037028">
    <property type="entry name" value="Dr_adhesin_sf"/>
</dbReference>
<feature type="chain" id="PRO_5027921415" evidence="2">
    <location>
        <begin position="22"/>
        <end position="160"/>
    </location>
</feature>
<protein>
    <submittedName>
        <fullName evidence="3">Dr family adhesin structural subunit</fullName>
    </submittedName>
</protein>
<dbReference type="Pfam" id="PF12393">
    <property type="entry name" value="Dr_adhesin"/>
    <property type="match status" value="1"/>
</dbReference>
<dbReference type="SUPFAM" id="SSF49401">
    <property type="entry name" value="Bacterial adhesins"/>
    <property type="match status" value="1"/>
</dbReference>
<dbReference type="InterPro" id="IPR021020">
    <property type="entry name" value="Adhesin_Dr_signal_peptide"/>
</dbReference>
<dbReference type="Gene3D" id="2.60.40.1570">
    <property type="entry name" value="Dr adhesin"/>
    <property type="match status" value="1"/>
</dbReference>
<dbReference type="AlphaFoldDB" id="A0A7A7A708"/>
<evidence type="ECO:0000256" key="1">
    <source>
        <dbReference type="ARBA" id="ARBA00022729"/>
    </source>
</evidence>
<keyword evidence="1 2" id="KW-0732">Signal</keyword>
<evidence type="ECO:0000256" key="2">
    <source>
        <dbReference type="SAM" id="SignalP"/>
    </source>
</evidence>
<comment type="caution">
    <text evidence="3">The sequence shown here is derived from an EMBL/GenBank/DDBJ whole genome shotgun (WGS) entry which is preliminary data.</text>
</comment>
<sequence>MKKLAIMATMSILVVASTAHATFQPSGTTGGVELTVTGECPVTVGKLIANKRQSELHDRAVLGAVSVSGVGCGTDQRVAVSAGNFYDGTNGFFMTQDGGTEKLTVDLATNGDQWKKDNGVYYRAAGGDWTGKIGIIVRGEQVNKPTGKYTMNLDGGFWAN</sequence>